<dbReference type="GO" id="GO:0022857">
    <property type="term" value="F:transmembrane transporter activity"/>
    <property type="evidence" value="ECO:0007669"/>
    <property type="project" value="InterPro"/>
</dbReference>
<keyword evidence="6 8" id="KW-1133">Transmembrane helix</keyword>
<evidence type="ECO:0000256" key="6">
    <source>
        <dbReference type="ARBA" id="ARBA00022989"/>
    </source>
</evidence>
<dbReference type="AlphaFoldDB" id="K2LCR7"/>
<dbReference type="PANTHER" id="PTHR30472">
    <property type="entry name" value="FERRIC ENTEROBACTIN TRANSPORT SYSTEM PERMEASE PROTEIN"/>
    <property type="match status" value="1"/>
</dbReference>
<dbReference type="EMBL" id="AMRG01000001">
    <property type="protein sequence ID" value="EKE87665.1"/>
    <property type="molecule type" value="Genomic_DNA"/>
</dbReference>
<evidence type="ECO:0000256" key="7">
    <source>
        <dbReference type="ARBA" id="ARBA00023136"/>
    </source>
</evidence>
<comment type="similarity">
    <text evidence="2">Belongs to the binding-protein-dependent transport system permease family. FecCD subfamily.</text>
</comment>
<dbReference type="STRING" id="740709.A10D4_01185"/>
<evidence type="ECO:0000256" key="1">
    <source>
        <dbReference type="ARBA" id="ARBA00004651"/>
    </source>
</evidence>
<protein>
    <submittedName>
        <fullName evidence="9">Hemin ABC transporter permease</fullName>
    </submittedName>
</protein>
<evidence type="ECO:0000256" key="3">
    <source>
        <dbReference type="ARBA" id="ARBA00022448"/>
    </source>
</evidence>
<dbReference type="InterPro" id="IPR000522">
    <property type="entry name" value="ABC_transptr_permease_BtuC"/>
</dbReference>
<sequence length="353" mass="37416">MTSLALMSPAYYRQKLWQKLLFMALLLTAMLLLAVGPVTPDLSAWLQTLLAPADAPQTALTELQRQVVVQIRLPRLVLAVLVGAVLAQSGSATQALCRNPLADPALIGVSAGAAVAALAMISLGPQLGVSGSLWVTVAAFVGALLSTLLIYRLARHNQQVSVATLLLAGVAINALAGALIGLLSYFASDDALRLMTYWQMGSLAGANWQQLWPGIAVMLISLCLLWRLRSDINVLLLGEQQARYLGIDVARLKRRLIVLVALGVGGAVAMSGMIGFVGLVVPHIARLMVGADIRRMLPVAMLLGALVLALADGLAKLVVMPAELPIGIVTALLGAPFFIYLLLKQKRSFYAGY</sequence>
<accession>K2LCR7</accession>
<dbReference type="Pfam" id="PF01032">
    <property type="entry name" value="FecCD"/>
    <property type="match status" value="1"/>
</dbReference>
<feature type="transmembrane region" description="Helical" evidence="8">
    <location>
        <begin position="67"/>
        <end position="89"/>
    </location>
</feature>
<reference evidence="9 10" key="1">
    <citation type="journal article" date="2012" name="J. Bacteriol.">
        <title>Genome Sequence of Idiomarina xiamenensis Type Strain 10-D-4.</title>
        <authorList>
            <person name="Lai Q."/>
            <person name="Wang L."/>
            <person name="Wang W."/>
            <person name="Shao Z."/>
        </authorList>
    </citation>
    <scope>NUCLEOTIDE SEQUENCE [LARGE SCALE GENOMIC DNA]</scope>
    <source>
        <strain evidence="9 10">10-D-4</strain>
    </source>
</reference>
<evidence type="ECO:0000256" key="4">
    <source>
        <dbReference type="ARBA" id="ARBA00022475"/>
    </source>
</evidence>
<dbReference type="Gene3D" id="1.10.3470.10">
    <property type="entry name" value="ABC transporter involved in vitamin B12 uptake, BtuC"/>
    <property type="match status" value="1"/>
</dbReference>
<keyword evidence="3" id="KW-0813">Transport</keyword>
<feature type="transmembrane region" description="Helical" evidence="8">
    <location>
        <begin position="165"/>
        <end position="188"/>
    </location>
</feature>
<dbReference type="PATRIC" id="fig|740709.3.peg.239"/>
<dbReference type="RefSeq" id="WP_008487194.1">
    <property type="nucleotide sequence ID" value="NZ_AMRG01000001.1"/>
</dbReference>
<keyword evidence="4" id="KW-1003">Cell membrane</keyword>
<evidence type="ECO:0000313" key="9">
    <source>
        <dbReference type="EMBL" id="EKE87665.1"/>
    </source>
</evidence>
<evidence type="ECO:0000256" key="2">
    <source>
        <dbReference type="ARBA" id="ARBA00007935"/>
    </source>
</evidence>
<feature type="transmembrane region" description="Helical" evidence="8">
    <location>
        <begin position="208"/>
        <end position="226"/>
    </location>
</feature>
<feature type="transmembrane region" description="Helical" evidence="8">
    <location>
        <begin position="101"/>
        <end position="121"/>
    </location>
</feature>
<dbReference type="PANTHER" id="PTHR30472:SF25">
    <property type="entry name" value="ABC TRANSPORTER PERMEASE PROTEIN MJ0876-RELATED"/>
    <property type="match status" value="1"/>
</dbReference>
<evidence type="ECO:0000313" key="10">
    <source>
        <dbReference type="Proteomes" id="UP000014115"/>
    </source>
</evidence>
<dbReference type="SUPFAM" id="SSF81345">
    <property type="entry name" value="ABC transporter involved in vitamin B12 uptake, BtuC"/>
    <property type="match status" value="1"/>
</dbReference>
<dbReference type="eggNOG" id="COG0609">
    <property type="taxonomic scope" value="Bacteria"/>
</dbReference>
<comment type="subcellular location">
    <subcellularLocation>
        <location evidence="1">Cell membrane</location>
        <topology evidence="1">Multi-pass membrane protein</topology>
    </subcellularLocation>
</comment>
<dbReference type="CDD" id="cd06550">
    <property type="entry name" value="TM_ABC_iron-siderophores_like"/>
    <property type="match status" value="1"/>
</dbReference>
<keyword evidence="10" id="KW-1185">Reference proteome</keyword>
<organism evidence="9 10">
    <name type="scientific">Idiomarina xiamenensis 10-D-4</name>
    <dbReference type="NCBI Taxonomy" id="740709"/>
    <lineage>
        <taxon>Bacteria</taxon>
        <taxon>Pseudomonadati</taxon>
        <taxon>Pseudomonadota</taxon>
        <taxon>Gammaproteobacteria</taxon>
        <taxon>Alteromonadales</taxon>
        <taxon>Idiomarinaceae</taxon>
        <taxon>Idiomarina</taxon>
    </lineage>
</organism>
<evidence type="ECO:0000256" key="8">
    <source>
        <dbReference type="SAM" id="Phobius"/>
    </source>
</evidence>
<dbReference type="Proteomes" id="UP000014115">
    <property type="component" value="Unassembled WGS sequence"/>
</dbReference>
<feature type="transmembrane region" description="Helical" evidence="8">
    <location>
        <begin position="322"/>
        <end position="343"/>
    </location>
</feature>
<feature type="transmembrane region" description="Helical" evidence="8">
    <location>
        <begin position="133"/>
        <end position="153"/>
    </location>
</feature>
<keyword evidence="5 8" id="KW-0812">Transmembrane</keyword>
<dbReference type="GO" id="GO:0005886">
    <property type="term" value="C:plasma membrane"/>
    <property type="evidence" value="ECO:0007669"/>
    <property type="project" value="UniProtKB-SubCell"/>
</dbReference>
<feature type="transmembrane region" description="Helical" evidence="8">
    <location>
        <begin position="256"/>
        <end position="284"/>
    </location>
</feature>
<dbReference type="GO" id="GO:0033214">
    <property type="term" value="P:siderophore-iron import into cell"/>
    <property type="evidence" value="ECO:0007669"/>
    <property type="project" value="TreeGrafter"/>
</dbReference>
<name>K2LCR7_9GAMM</name>
<feature type="transmembrane region" description="Helical" evidence="8">
    <location>
        <begin position="296"/>
        <end position="315"/>
    </location>
</feature>
<keyword evidence="7 8" id="KW-0472">Membrane</keyword>
<proteinExistence type="inferred from homology"/>
<gene>
    <name evidence="9" type="ORF">A10D4_01185</name>
</gene>
<dbReference type="InterPro" id="IPR037294">
    <property type="entry name" value="ABC_BtuC-like"/>
</dbReference>
<evidence type="ECO:0000256" key="5">
    <source>
        <dbReference type="ARBA" id="ARBA00022692"/>
    </source>
</evidence>
<dbReference type="FunFam" id="1.10.3470.10:FF:000001">
    <property type="entry name" value="Vitamin B12 ABC transporter permease BtuC"/>
    <property type="match status" value="1"/>
</dbReference>
<comment type="caution">
    <text evidence="9">The sequence shown here is derived from an EMBL/GenBank/DDBJ whole genome shotgun (WGS) entry which is preliminary data.</text>
</comment>